<dbReference type="Proteomes" id="UP000287171">
    <property type="component" value="Unassembled WGS sequence"/>
</dbReference>
<name>A0A402BDY7_9CHLR</name>
<proteinExistence type="predicted"/>
<accession>A0A402BDY7</accession>
<dbReference type="EMBL" id="BIFT01000002">
    <property type="protein sequence ID" value="GCE29603.1"/>
    <property type="molecule type" value="Genomic_DNA"/>
</dbReference>
<reference evidence="2" key="1">
    <citation type="submission" date="2018-12" db="EMBL/GenBank/DDBJ databases">
        <title>Tengunoibacter tsumagoiensis gen. nov., sp. nov., Dictyobacter kobayashii sp. nov., D. alpinus sp. nov., and D. joshuensis sp. nov. and description of Dictyobacteraceae fam. nov. within the order Ktedonobacterales isolated from Tengu-no-mugimeshi.</title>
        <authorList>
            <person name="Wang C.M."/>
            <person name="Zheng Y."/>
            <person name="Sakai Y."/>
            <person name="Toyoda A."/>
            <person name="Minakuchi Y."/>
            <person name="Abe K."/>
            <person name="Yokota A."/>
            <person name="Yabe S."/>
        </authorList>
    </citation>
    <scope>NUCLEOTIDE SEQUENCE [LARGE SCALE GENOMIC DNA]</scope>
    <source>
        <strain evidence="2">Uno16</strain>
    </source>
</reference>
<comment type="caution">
    <text evidence="1">The sequence shown here is derived from an EMBL/GenBank/DDBJ whole genome shotgun (WGS) entry which is preliminary data.</text>
</comment>
<protein>
    <submittedName>
        <fullName evidence="1">Uncharacterized protein</fullName>
    </submittedName>
</protein>
<dbReference type="RefSeq" id="WP_126629838.1">
    <property type="nucleotide sequence ID" value="NZ_BIFT01000002.1"/>
</dbReference>
<evidence type="ECO:0000313" key="1">
    <source>
        <dbReference type="EMBL" id="GCE29603.1"/>
    </source>
</evidence>
<organism evidence="1 2">
    <name type="scientific">Dictyobacter alpinus</name>
    <dbReference type="NCBI Taxonomy" id="2014873"/>
    <lineage>
        <taxon>Bacteria</taxon>
        <taxon>Bacillati</taxon>
        <taxon>Chloroflexota</taxon>
        <taxon>Ktedonobacteria</taxon>
        <taxon>Ktedonobacterales</taxon>
        <taxon>Dictyobacteraceae</taxon>
        <taxon>Dictyobacter</taxon>
    </lineage>
</organism>
<gene>
    <name evidence="1" type="ORF">KDA_50870</name>
</gene>
<dbReference type="OrthoDB" id="170187at2"/>
<dbReference type="AlphaFoldDB" id="A0A402BDY7"/>
<sequence length="97" mass="10688">MTLFSVIACCEQLTIDPKTLRRWLQHAGMSLQVHPLDRRLKCLTHEQVQWLATLHGRVLKPDEACFSTSLVETAPLGGVAEPRDQPILGDATLGLGS</sequence>
<keyword evidence="2" id="KW-1185">Reference proteome</keyword>
<evidence type="ECO:0000313" key="2">
    <source>
        <dbReference type="Proteomes" id="UP000287171"/>
    </source>
</evidence>